<dbReference type="AlphaFoldDB" id="A0A2T8KT26"/>
<dbReference type="EMBL" id="CM008047">
    <property type="protein sequence ID" value="PVH65316.1"/>
    <property type="molecule type" value="Genomic_DNA"/>
</dbReference>
<feature type="transmembrane region" description="Helical" evidence="2">
    <location>
        <begin position="26"/>
        <end position="47"/>
    </location>
</feature>
<dbReference type="Gramene" id="PVH65316">
    <property type="protein sequence ID" value="PVH65316"/>
    <property type="gene ID" value="PAHAL_2G461500"/>
</dbReference>
<keyword evidence="2" id="KW-0472">Membrane</keyword>
<evidence type="ECO:0000256" key="2">
    <source>
        <dbReference type="SAM" id="Phobius"/>
    </source>
</evidence>
<dbReference type="Proteomes" id="UP000243499">
    <property type="component" value="Chromosome 2"/>
</dbReference>
<reference evidence="3" key="1">
    <citation type="submission" date="2018-04" db="EMBL/GenBank/DDBJ databases">
        <title>WGS assembly of Panicum hallii.</title>
        <authorList>
            <person name="Lovell J."/>
            <person name="Jenkins J."/>
            <person name="Lowry D."/>
            <person name="Mamidi S."/>
            <person name="Sreedasyam A."/>
            <person name="Weng X."/>
            <person name="Barry K."/>
            <person name="Bonette J."/>
            <person name="Campitelli B."/>
            <person name="Daum C."/>
            <person name="Gordon S."/>
            <person name="Gould B."/>
            <person name="Lipzen A."/>
            <person name="Macqueen A."/>
            <person name="Palacio-Mejia J."/>
            <person name="Plott C."/>
            <person name="Shakirov E."/>
            <person name="Shu S."/>
            <person name="Yoshinaga Y."/>
            <person name="Zane M."/>
            <person name="Rokhsar D."/>
            <person name="Grimwood J."/>
            <person name="Schmutz J."/>
            <person name="Juenger T."/>
        </authorList>
    </citation>
    <scope>NUCLEOTIDE SEQUENCE [LARGE SCALE GENOMIC DNA]</scope>
    <source>
        <strain evidence="3">FIL2</strain>
    </source>
</reference>
<proteinExistence type="predicted"/>
<protein>
    <submittedName>
        <fullName evidence="3">Uncharacterized protein</fullName>
    </submittedName>
</protein>
<sequence>MDGDWRGPGVCPPGRGRRPGPASHYFSVRLLVFYFIYFVLFPFILFYEETAPDHECQFDGVLFMIWGRYNLFLC</sequence>
<gene>
    <name evidence="3" type="ORF">PAHAL_2G461500</name>
</gene>
<accession>A0A2T8KT26</accession>
<evidence type="ECO:0000313" key="3">
    <source>
        <dbReference type="EMBL" id="PVH65316.1"/>
    </source>
</evidence>
<organism evidence="3">
    <name type="scientific">Panicum hallii</name>
    <dbReference type="NCBI Taxonomy" id="206008"/>
    <lineage>
        <taxon>Eukaryota</taxon>
        <taxon>Viridiplantae</taxon>
        <taxon>Streptophyta</taxon>
        <taxon>Embryophyta</taxon>
        <taxon>Tracheophyta</taxon>
        <taxon>Spermatophyta</taxon>
        <taxon>Magnoliopsida</taxon>
        <taxon>Liliopsida</taxon>
        <taxon>Poales</taxon>
        <taxon>Poaceae</taxon>
        <taxon>PACMAD clade</taxon>
        <taxon>Panicoideae</taxon>
        <taxon>Panicodae</taxon>
        <taxon>Paniceae</taxon>
        <taxon>Panicinae</taxon>
        <taxon>Panicum</taxon>
        <taxon>Panicum sect. Panicum</taxon>
    </lineage>
</organism>
<keyword evidence="2" id="KW-1133">Transmembrane helix</keyword>
<name>A0A2T8KT26_9POAL</name>
<evidence type="ECO:0000256" key="1">
    <source>
        <dbReference type="SAM" id="MobiDB-lite"/>
    </source>
</evidence>
<feature type="region of interest" description="Disordered" evidence="1">
    <location>
        <begin position="1"/>
        <end position="21"/>
    </location>
</feature>
<keyword evidence="2" id="KW-0812">Transmembrane</keyword>